<evidence type="ECO:0000256" key="3">
    <source>
        <dbReference type="ARBA" id="ARBA00022643"/>
    </source>
</evidence>
<evidence type="ECO:0000256" key="2">
    <source>
        <dbReference type="ARBA" id="ARBA00022630"/>
    </source>
</evidence>
<proteinExistence type="inferred from homology"/>
<name>A0ABN4D008_9BACT</name>
<reference evidence="8 9" key="1">
    <citation type="submission" date="2014-03" db="EMBL/GenBank/DDBJ databases">
        <title>Complete genome sequence of a deeply braunched marine Bacteroidia bacterium Draconibacterium orientale type strain FH5T.</title>
        <authorList>
            <person name="Li X."/>
            <person name="Wang X."/>
            <person name="Xie Z."/>
            <person name="Du Z."/>
            <person name="Chen G."/>
        </authorList>
    </citation>
    <scope>NUCLEOTIDE SEQUENCE [LARGE SCALE GENOMIC DNA]</scope>
    <source>
        <strain evidence="8 9">FH5</strain>
    </source>
</reference>
<gene>
    <name evidence="5" type="primary">pdxH</name>
    <name evidence="8" type="ORF">FH5T_16715</name>
</gene>
<evidence type="ECO:0000256" key="4">
    <source>
        <dbReference type="ARBA" id="ARBA00023002"/>
    </source>
</evidence>
<evidence type="ECO:0000259" key="6">
    <source>
        <dbReference type="Pfam" id="PF01243"/>
    </source>
</evidence>
<dbReference type="Pfam" id="PF01243">
    <property type="entry name" value="PNPOx_N"/>
    <property type="match status" value="1"/>
</dbReference>
<comment type="catalytic activity">
    <reaction evidence="5">
        <text>pyridoxamine 5'-phosphate + O2 + H2O = pyridoxal 5'-phosphate + H2O2 + NH4(+)</text>
        <dbReference type="Rhea" id="RHEA:15817"/>
        <dbReference type="ChEBI" id="CHEBI:15377"/>
        <dbReference type="ChEBI" id="CHEBI:15379"/>
        <dbReference type="ChEBI" id="CHEBI:16240"/>
        <dbReference type="ChEBI" id="CHEBI:28938"/>
        <dbReference type="ChEBI" id="CHEBI:58451"/>
        <dbReference type="ChEBI" id="CHEBI:597326"/>
        <dbReference type="EC" id="1.4.3.5"/>
    </reaction>
</comment>
<comment type="pathway">
    <text evidence="5">Cofactor metabolism; pyridoxal 5'-phosphate salvage; pyridoxal 5'-phosphate from pyridoxamine 5'-phosphate: step 1/1.</text>
</comment>
<dbReference type="Proteomes" id="UP000023772">
    <property type="component" value="Chromosome"/>
</dbReference>
<protein>
    <recommendedName>
        <fullName evidence="5">Pyridoxine/pyridoxamine 5'-phosphate oxidase</fullName>
        <ecNumber evidence="5">1.4.3.5</ecNumber>
    </recommendedName>
    <alternativeName>
        <fullName evidence="5">PNP/PMP oxidase</fullName>
        <shortName evidence="5">PNPOx</shortName>
    </alternativeName>
    <alternativeName>
        <fullName evidence="5">Pyridoxal 5'-phosphate synthase</fullName>
    </alternativeName>
</protein>
<dbReference type="SUPFAM" id="SSF50475">
    <property type="entry name" value="FMN-binding split barrel"/>
    <property type="match status" value="1"/>
</dbReference>
<feature type="binding site" evidence="5">
    <location>
        <position position="66"/>
    </location>
    <ligand>
        <name>substrate</name>
    </ligand>
</feature>
<keyword evidence="5" id="KW-0664">Pyridoxine biosynthesis</keyword>
<dbReference type="Gene3D" id="2.30.110.10">
    <property type="entry name" value="Electron Transport, Fmn-binding Protein, Chain A"/>
    <property type="match status" value="1"/>
</dbReference>
<comment type="caution">
    <text evidence="5">Lacks conserved residue(s) required for the propagation of feature annotation.</text>
</comment>
<feature type="domain" description="Pyridoxine 5'-phosphate oxidase dimerisation C-terminal" evidence="7">
    <location>
        <begin position="172"/>
        <end position="212"/>
    </location>
</feature>
<dbReference type="PANTHER" id="PTHR10851:SF0">
    <property type="entry name" value="PYRIDOXINE-5'-PHOSPHATE OXIDASE"/>
    <property type="match status" value="1"/>
</dbReference>
<feature type="binding site" evidence="5">
    <location>
        <begin position="76"/>
        <end position="77"/>
    </location>
    <ligand>
        <name>FMN</name>
        <dbReference type="ChEBI" id="CHEBI:58210"/>
    </ligand>
</feature>
<comment type="catalytic activity">
    <reaction evidence="5">
        <text>pyridoxine 5'-phosphate + O2 = pyridoxal 5'-phosphate + H2O2</text>
        <dbReference type="Rhea" id="RHEA:15149"/>
        <dbReference type="ChEBI" id="CHEBI:15379"/>
        <dbReference type="ChEBI" id="CHEBI:16240"/>
        <dbReference type="ChEBI" id="CHEBI:58589"/>
        <dbReference type="ChEBI" id="CHEBI:597326"/>
        <dbReference type="EC" id="1.4.3.5"/>
    </reaction>
</comment>
<comment type="similarity">
    <text evidence="1 5">Belongs to the pyridoxamine 5'-phosphate oxidase family.</text>
</comment>
<dbReference type="NCBIfam" id="NF004231">
    <property type="entry name" value="PRK05679.1"/>
    <property type="match status" value="1"/>
</dbReference>
<evidence type="ECO:0000313" key="9">
    <source>
        <dbReference type="Proteomes" id="UP000023772"/>
    </source>
</evidence>
<accession>A0ABN4D008</accession>
<evidence type="ECO:0000256" key="1">
    <source>
        <dbReference type="ARBA" id="ARBA00007301"/>
    </source>
</evidence>
<dbReference type="EC" id="1.4.3.5" evidence="5"/>
<dbReference type="InterPro" id="IPR019740">
    <property type="entry name" value="Pyridox_Oxase_CS"/>
</dbReference>
<dbReference type="InterPro" id="IPR019576">
    <property type="entry name" value="Pyridoxamine_oxidase_dimer_C"/>
</dbReference>
<keyword evidence="9" id="KW-1185">Reference proteome</keyword>
<sequence>MMKLDSIRREYRFAALTKQSVAASPIDQFKEWLNDAQRANVNDFSAMSLITAQAGAFPQSRIVLLKDISVDGFTFFTNYDSQKGKAIEKNNKVGIHFFWPELERQVRIDGIAEKVSREASVQYFKSRPLESQIAACASAQSATLTSRSKLEEQYRSLQNALQGEQPECPENWGGYLVRPVKMEFWQGRESRLHDRIVYELVENEWKIKRLSP</sequence>
<comment type="pathway">
    <text evidence="5">Cofactor metabolism; pyridoxal 5'-phosphate salvage; pyridoxal 5'-phosphate from pyridoxine 5'-phosphate: step 1/1.</text>
</comment>
<feature type="domain" description="Pyridoxamine 5'-phosphate oxidase N-terminal" evidence="6">
    <location>
        <begin position="34"/>
        <end position="148"/>
    </location>
</feature>
<dbReference type="PANTHER" id="PTHR10851">
    <property type="entry name" value="PYRIDOXINE-5-PHOSPHATE OXIDASE"/>
    <property type="match status" value="1"/>
</dbReference>
<organism evidence="8 9">
    <name type="scientific">Draconibacterium orientale</name>
    <dbReference type="NCBI Taxonomy" id="1168034"/>
    <lineage>
        <taxon>Bacteria</taxon>
        <taxon>Pseudomonadati</taxon>
        <taxon>Bacteroidota</taxon>
        <taxon>Bacteroidia</taxon>
        <taxon>Marinilabiliales</taxon>
        <taxon>Prolixibacteraceae</taxon>
        <taxon>Draconibacterium</taxon>
    </lineage>
</organism>
<keyword evidence="4 5" id="KW-0560">Oxidoreductase</keyword>
<feature type="binding site" evidence="5">
    <location>
        <position position="105"/>
    </location>
    <ligand>
        <name>FMN</name>
        <dbReference type="ChEBI" id="CHEBI:58210"/>
    </ligand>
</feature>
<dbReference type="EMBL" id="CP007451">
    <property type="protein sequence ID" value="AHW60718.1"/>
    <property type="molecule type" value="Genomic_DNA"/>
</dbReference>
<comment type="subunit">
    <text evidence="5">Homodimer.</text>
</comment>
<feature type="binding site" evidence="5">
    <location>
        <begin position="140"/>
        <end position="141"/>
    </location>
    <ligand>
        <name>FMN</name>
        <dbReference type="ChEBI" id="CHEBI:58210"/>
    </ligand>
</feature>
<keyword evidence="2 5" id="KW-0285">Flavoprotein</keyword>
<feature type="binding site" evidence="5">
    <location>
        <position position="195"/>
    </location>
    <ligand>
        <name>FMN</name>
        <dbReference type="ChEBI" id="CHEBI:58210"/>
    </ligand>
</feature>
<keyword evidence="3 5" id="KW-0288">FMN</keyword>
<dbReference type="NCBIfam" id="TIGR00558">
    <property type="entry name" value="pdxH"/>
    <property type="match status" value="1"/>
</dbReference>
<dbReference type="InterPro" id="IPR012349">
    <property type="entry name" value="Split_barrel_FMN-bd"/>
</dbReference>
<feature type="binding site" evidence="5">
    <location>
        <begin position="191"/>
        <end position="193"/>
    </location>
    <ligand>
        <name>substrate</name>
    </ligand>
</feature>
<dbReference type="InterPro" id="IPR011576">
    <property type="entry name" value="Pyridox_Oxase_N"/>
</dbReference>
<dbReference type="Pfam" id="PF10590">
    <property type="entry name" value="PNP_phzG_C"/>
    <property type="match status" value="1"/>
</dbReference>
<evidence type="ECO:0000256" key="5">
    <source>
        <dbReference type="HAMAP-Rule" id="MF_01629"/>
    </source>
</evidence>
<feature type="binding site" evidence="5">
    <location>
        <position position="131"/>
    </location>
    <ligand>
        <name>substrate</name>
    </ligand>
</feature>
<comment type="function">
    <text evidence="5">Catalyzes the oxidation of either pyridoxine 5'-phosphate (PNP) or pyridoxamine 5'-phosphate (PMP) into pyridoxal 5'-phosphate (PLP).</text>
</comment>
<feature type="binding site" evidence="5">
    <location>
        <position position="185"/>
    </location>
    <ligand>
        <name>FMN</name>
        <dbReference type="ChEBI" id="CHEBI:58210"/>
    </ligand>
</feature>
<feature type="binding site" evidence="5">
    <location>
        <begin position="61"/>
        <end position="66"/>
    </location>
    <ligand>
        <name>FMN</name>
        <dbReference type="ChEBI" id="CHEBI:58210"/>
    </ligand>
</feature>
<feature type="binding site" evidence="5">
    <location>
        <position position="123"/>
    </location>
    <ligand>
        <name>substrate</name>
    </ligand>
</feature>
<dbReference type="InterPro" id="IPR000659">
    <property type="entry name" value="Pyridox_Oxase"/>
</dbReference>
<comment type="cofactor">
    <cofactor evidence="5">
        <name>FMN</name>
        <dbReference type="ChEBI" id="CHEBI:58210"/>
    </cofactor>
    <text evidence="5">Binds 1 FMN per subunit.</text>
</comment>
<dbReference type="PROSITE" id="PS01064">
    <property type="entry name" value="PYRIDOX_OXIDASE"/>
    <property type="match status" value="1"/>
</dbReference>
<dbReference type="HAMAP" id="MF_01629">
    <property type="entry name" value="PdxH"/>
    <property type="match status" value="1"/>
</dbReference>
<feature type="binding site" evidence="5">
    <location>
        <position position="83"/>
    </location>
    <ligand>
        <name>FMN</name>
        <dbReference type="ChEBI" id="CHEBI:58210"/>
    </ligand>
</feature>
<evidence type="ECO:0000259" key="7">
    <source>
        <dbReference type="Pfam" id="PF10590"/>
    </source>
</evidence>
<dbReference type="PIRSF" id="PIRSF000190">
    <property type="entry name" value="Pyd_amn-ph_oxd"/>
    <property type="match status" value="1"/>
</dbReference>
<feature type="binding site" evidence="5">
    <location>
        <position position="127"/>
    </location>
    <ligand>
        <name>substrate</name>
    </ligand>
</feature>
<evidence type="ECO:0000313" key="8">
    <source>
        <dbReference type="EMBL" id="AHW60718.1"/>
    </source>
</evidence>